<feature type="binding site" evidence="6">
    <location>
        <position position="179"/>
    </location>
    <ligand>
        <name>molybdate</name>
        <dbReference type="ChEBI" id="CHEBI:36264"/>
    </ligand>
</feature>
<dbReference type="InterPro" id="IPR005950">
    <property type="entry name" value="ModA"/>
</dbReference>
<dbReference type="Proteomes" id="UP000535501">
    <property type="component" value="Unassembled WGS sequence"/>
</dbReference>
<evidence type="ECO:0000313" key="7">
    <source>
        <dbReference type="EMBL" id="MBB6179254.1"/>
    </source>
</evidence>
<keyword evidence="4" id="KW-0732">Signal</keyword>
<keyword evidence="3 6" id="KW-0479">Metal-binding</keyword>
<comment type="similarity">
    <text evidence="1">Belongs to the bacterial solute-binding protein ModA family.</text>
</comment>
<evidence type="ECO:0000256" key="1">
    <source>
        <dbReference type="ARBA" id="ARBA00009175"/>
    </source>
</evidence>
<sequence>MPNKRKLGLVLGVIISILCLQLALPGQAAEQQRVTIFAAASMKNALDAVSAAWTRESGIQTSISYAATSALAKQIEAGAPADVFISADAEWMDYLEERDLIQDGSRTDLLGNRIVLIAASGAASVTIAPGFDLLGLLGDGRLAMASPDAVPAGRYGKAALQALGVWDVVESRVAGAENVRAALQYVSRGEAPYGIVYETDAKADPGVAVVGIFPEDAYPPVVYPVALLKEGGSSASADYLEFLKSAEAGALFEAEGFKVLAASP</sequence>
<feature type="binding site" evidence="6">
    <location>
        <position position="197"/>
    </location>
    <ligand>
        <name>molybdate</name>
        <dbReference type="ChEBI" id="CHEBI:36264"/>
    </ligand>
</feature>
<evidence type="ECO:0000256" key="5">
    <source>
        <dbReference type="ARBA" id="ARBA00062515"/>
    </source>
</evidence>
<comment type="caution">
    <text evidence="7">The sequence shown here is derived from an EMBL/GenBank/DDBJ whole genome shotgun (WGS) entry which is preliminary data.</text>
</comment>
<comment type="subunit">
    <text evidence="5">The complex is composed of two ATP-binding proteins (ModC), two transmembrane proteins (ModB) and a solute-binding protein (ModA).</text>
</comment>
<dbReference type="RefSeq" id="WP_139346165.1">
    <property type="nucleotide sequence ID" value="NZ_JACHEJ010000002.1"/>
</dbReference>
<evidence type="ECO:0000256" key="4">
    <source>
        <dbReference type="ARBA" id="ARBA00022729"/>
    </source>
</evidence>
<dbReference type="GO" id="GO:0030973">
    <property type="term" value="F:molybdate ion binding"/>
    <property type="evidence" value="ECO:0007669"/>
    <property type="project" value="TreeGrafter"/>
</dbReference>
<dbReference type="SUPFAM" id="SSF53850">
    <property type="entry name" value="Periplasmic binding protein-like II"/>
    <property type="match status" value="1"/>
</dbReference>
<dbReference type="PIRSF" id="PIRSF004846">
    <property type="entry name" value="ModA"/>
    <property type="match status" value="1"/>
</dbReference>
<dbReference type="EMBL" id="JACHEJ010000002">
    <property type="protein sequence ID" value="MBB6179254.1"/>
    <property type="molecule type" value="Genomic_DNA"/>
</dbReference>
<feature type="binding site" evidence="6">
    <location>
        <position position="152"/>
    </location>
    <ligand>
        <name>molybdate</name>
        <dbReference type="ChEBI" id="CHEBI:36264"/>
    </ligand>
</feature>
<reference evidence="7 8" key="1">
    <citation type="submission" date="2020-08" db="EMBL/GenBank/DDBJ databases">
        <title>Genomic Encyclopedia of Type Strains, Phase IV (KMG-IV): sequencing the most valuable type-strain genomes for metagenomic binning, comparative biology and taxonomic classification.</title>
        <authorList>
            <person name="Goeker M."/>
        </authorList>
    </citation>
    <scope>NUCLEOTIDE SEQUENCE [LARGE SCALE GENOMIC DNA]</scope>
    <source>
        <strain evidence="7 8">DSM 102134</strain>
    </source>
</reference>
<dbReference type="GO" id="GO:0046872">
    <property type="term" value="F:metal ion binding"/>
    <property type="evidence" value="ECO:0007669"/>
    <property type="project" value="UniProtKB-KW"/>
</dbReference>
<dbReference type="GO" id="GO:1901359">
    <property type="term" value="F:tungstate binding"/>
    <property type="evidence" value="ECO:0007669"/>
    <property type="project" value="UniProtKB-ARBA"/>
</dbReference>
<dbReference type="FunFam" id="3.40.190.10:FF:000035">
    <property type="entry name" value="Molybdate ABC transporter substrate-binding protein"/>
    <property type="match status" value="1"/>
</dbReference>
<evidence type="ECO:0000256" key="6">
    <source>
        <dbReference type="PIRSR" id="PIRSR004846-1"/>
    </source>
</evidence>
<dbReference type="InterPro" id="IPR050682">
    <property type="entry name" value="ModA/WtpA"/>
</dbReference>
<organism evidence="7 8">
    <name type="scientific">Pseudorhizobium flavum</name>
    <dbReference type="NCBI Taxonomy" id="1335061"/>
    <lineage>
        <taxon>Bacteria</taxon>
        <taxon>Pseudomonadati</taxon>
        <taxon>Pseudomonadota</taxon>
        <taxon>Alphaproteobacteria</taxon>
        <taxon>Hyphomicrobiales</taxon>
        <taxon>Rhizobiaceae</taxon>
        <taxon>Rhizobium/Agrobacterium group</taxon>
        <taxon>Pseudorhizobium</taxon>
    </lineage>
</organism>
<accession>A0A7X0DDM4</accession>
<proteinExistence type="inferred from homology"/>
<dbReference type="GO" id="GO:0030288">
    <property type="term" value="C:outer membrane-bounded periplasmic space"/>
    <property type="evidence" value="ECO:0007669"/>
    <property type="project" value="TreeGrafter"/>
</dbReference>
<feature type="binding site" evidence="6">
    <location>
        <position position="41"/>
    </location>
    <ligand>
        <name>molybdate</name>
        <dbReference type="ChEBI" id="CHEBI:36264"/>
    </ligand>
</feature>
<name>A0A7X0DDM4_9HYPH</name>
<evidence type="ECO:0000313" key="8">
    <source>
        <dbReference type="Proteomes" id="UP000535501"/>
    </source>
</evidence>
<dbReference type="PANTHER" id="PTHR30632">
    <property type="entry name" value="MOLYBDATE-BINDING PERIPLASMIC PROTEIN"/>
    <property type="match status" value="1"/>
</dbReference>
<dbReference type="Pfam" id="PF13531">
    <property type="entry name" value="SBP_bac_11"/>
    <property type="match status" value="1"/>
</dbReference>
<gene>
    <name evidence="7" type="ORF">HNQ75_001208</name>
</gene>
<dbReference type="PANTHER" id="PTHR30632:SF17">
    <property type="entry name" value="MOLYBDATE-BINDING PROTEIN MODA"/>
    <property type="match status" value="1"/>
</dbReference>
<feature type="binding site" evidence="6">
    <location>
        <position position="68"/>
    </location>
    <ligand>
        <name>molybdate</name>
        <dbReference type="ChEBI" id="CHEBI:36264"/>
    </ligand>
</feature>
<protein>
    <submittedName>
        <fullName evidence="7">Molybdate transport system substrate-binding protein</fullName>
    </submittedName>
</protein>
<dbReference type="Gene3D" id="3.40.190.10">
    <property type="entry name" value="Periplasmic binding protein-like II"/>
    <property type="match status" value="2"/>
</dbReference>
<dbReference type="NCBIfam" id="NF007958">
    <property type="entry name" value="PRK10677.1"/>
    <property type="match status" value="1"/>
</dbReference>
<dbReference type="NCBIfam" id="TIGR01256">
    <property type="entry name" value="modA"/>
    <property type="match status" value="1"/>
</dbReference>
<dbReference type="GO" id="GO:0015689">
    <property type="term" value="P:molybdate ion transport"/>
    <property type="evidence" value="ECO:0007669"/>
    <property type="project" value="InterPro"/>
</dbReference>
<evidence type="ECO:0000256" key="2">
    <source>
        <dbReference type="ARBA" id="ARBA00022505"/>
    </source>
</evidence>
<dbReference type="AlphaFoldDB" id="A0A7X0DDM4"/>
<keyword evidence="2 6" id="KW-0500">Molybdenum</keyword>
<keyword evidence="8" id="KW-1185">Reference proteome</keyword>
<evidence type="ECO:0000256" key="3">
    <source>
        <dbReference type="ARBA" id="ARBA00022723"/>
    </source>
</evidence>